<evidence type="ECO:0000256" key="2">
    <source>
        <dbReference type="SAM" id="SignalP"/>
    </source>
</evidence>
<dbReference type="InterPro" id="IPR046336">
    <property type="entry name" value="Lon_prtase_N_sf"/>
</dbReference>
<sequence>MAASAARAARARAWPRPVACVALVLGAALPGCLRSPEPPARAAFAGGSQAPQRALRRRGARGAPGAPGHVAARAEEQEGTDGIGKVRYLPPLDYGQKPDLEPSPGSLVLPCFPLGAVYMPYASPMLNIFEPRYRKMYSDILFSGGRRFIVPPIRQGPADDVSLGEVGVVFYLDDLQEVSEQTNDQARLAEVKARERAIAAKEGVLQRQRRKAAGSVGARRPRAAPGVPAAYDAWAAVREARADGPRFPWEAVYGTQGQFLERVLLAREGALRPEGAAD</sequence>
<protein>
    <recommendedName>
        <fullName evidence="5">Lon N-terminal domain-containing protein</fullName>
    </recommendedName>
</protein>
<evidence type="ECO:0000313" key="3">
    <source>
        <dbReference type="EMBL" id="CAK0812781.1"/>
    </source>
</evidence>
<keyword evidence="4" id="KW-1185">Reference proteome</keyword>
<accession>A0ABN9R218</accession>
<name>A0ABN9R218_9DINO</name>
<organism evidence="3 4">
    <name type="scientific">Prorocentrum cordatum</name>
    <dbReference type="NCBI Taxonomy" id="2364126"/>
    <lineage>
        <taxon>Eukaryota</taxon>
        <taxon>Sar</taxon>
        <taxon>Alveolata</taxon>
        <taxon>Dinophyceae</taxon>
        <taxon>Prorocentrales</taxon>
        <taxon>Prorocentraceae</taxon>
        <taxon>Prorocentrum</taxon>
    </lineage>
</organism>
<feature type="chain" id="PRO_5045941898" description="Lon N-terminal domain-containing protein" evidence="2">
    <location>
        <begin position="35"/>
        <end position="278"/>
    </location>
</feature>
<dbReference type="SUPFAM" id="SSF88697">
    <property type="entry name" value="PUA domain-like"/>
    <property type="match status" value="1"/>
</dbReference>
<feature type="signal peptide" evidence="2">
    <location>
        <begin position="1"/>
        <end position="34"/>
    </location>
</feature>
<proteinExistence type="predicted"/>
<dbReference type="Proteomes" id="UP001189429">
    <property type="component" value="Unassembled WGS sequence"/>
</dbReference>
<gene>
    <name evidence="3" type="ORF">PCOR1329_LOCUS16965</name>
</gene>
<comment type="caution">
    <text evidence="3">The sequence shown here is derived from an EMBL/GenBank/DDBJ whole genome shotgun (WGS) entry which is preliminary data.</text>
</comment>
<evidence type="ECO:0000313" key="4">
    <source>
        <dbReference type="Proteomes" id="UP001189429"/>
    </source>
</evidence>
<feature type="compositionally biased region" description="Low complexity" evidence="1">
    <location>
        <begin position="61"/>
        <end position="71"/>
    </location>
</feature>
<dbReference type="InterPro" id="IPR015947">
    <property type="entry name" value="PUA-like_sf"/>
</dbReference>
<keyword evidence="2" id="KW-0732">Signal</keyword>
<dbReference type="Gene3D" id="2.30.130.40">
    <property type="entry name" value="LON domain-like"/>
    <property type="match status" value="1"/>
</dbReference>
<evidence type="ECO:0008006" key="5">
    <source>
        <dbReference type="Google" id="ProtNLM"/>
    </source>
</evidence>
<reference evidence="3" key="1">
    <citation type="submission" date="2023-10" db="EMBL/GenBank/DDBJ databases">
        <authorList>
            <person name="Chen Y."/>
            <person name="Shah S."/>
            <person name="Dougan E. K."/>
            <person name="Thang M."/>
            <person name="Chan C."/>
        </authorList>
    </citation>
    <scope>NUCLEOTIDE SEQUENCE [LARGE SCALE GENOMIC DNA]</scope>
</reference>
<feature type="region of interest" description="Disordered" evidence="1">
    <location>
        <begin position="40"/>
        <end position="79"/>
    </location>
</feature>
<dbReference type="EMBL" id="CAUYUJ010005225">
    <property type="protein sequence ID" value="CAK0812781.1"/>
    <property type="molecule type" value="Genomic_DNA"/>
</dbReference>
<evidence type="ECO:0000256" key="1">
    <source>
        <dbReference type="SAM" id="MobiDB-lite"/>
    </source>
</evidence>